<feature type="repeat" description="TPR" evidence="2">
    <location>
        <begin position="340"/>
        <end position="373"/>
    </location>
</feature>
<dbReference type="NCBIfam" id="NF047558">
    <property type="entry name" value="TPR_END_plus"/>
    <property type="match status" value="1"/>
</dbReference>
<dbReference type="InterPro" id="IPR016032">
    <property type="entry name" value="Sig_transdc_resp-reg_C-effctor"/>
</dbReference>
<dbReference type="PROSITE" id="PS50005">
    <property type="entry name" value="TPR"/>
    <property type="match status" value="1"/>
</dbReference>
<dbReference type="GO" id="GO:0000160">
    <property type="term" value="P:phosphorelay signal transduction system"/>
    <property type="evidence" value="ECO:0007669"/>
    <property type="project" value="InterPro"/>
</dbReference>
<keyword evidence="6" id="KW-1185">Reference proteome</keyword>
<dbReference type="Proteomes" id="UP000588068">
    <property type="component" value="Unassembled WGS sequence"/>
</dbReference>
<reference evidence="5 6" key="1">
    <citation type="submission" date="2020-08" db="EMBL/GenBank/DDBJ databases">
        <title>Genomic Encyclopedia of Type Strains, Phase IV (KMG-IV): sequencing the most valuable type-strain genomes for metagenomic binning, comparative biology and taxonomic classification.</title>
        <authorList>
            <person name="Goeker M."/>
        </authorList>
    </citation>
    <scope>NUCLEOTIDE SEQUENCE [LARGE SCALE GENOMIC DNA]</scope>
    <source>
        <strain evidence="5 6">DSM 26723</strain>
    </source>
</reference>
<dbReference type="InterPro" id="IPR011990">
    <property type="entry name" value="TPR-like_helical_dom_sf"/>
</dbReference>
<sequence>MNDAVTFGPYRFDPQSARLWSGESEIRLTPKSAAVLGVLVQRAGQPVTKQELFSSVWGSTIVSDDALVTCIQELRKALKDDAREPDFIETRHRSGYRFVATVAMPAEHNAAPEKRAMTAIAVLPFTDMSPGRDQDYFCEGLAEELIDALTQVEGLRVAARSLSFQFRTAGVDLREAGRRLGVDAIVEGSVRKAGDRVRITVQLVDVVTGYQQWSQRFEREVVDVFAIQDEIAASVATTLRGGDLSSRERQALRRPATSAQPYEYFLRGRQSLHRMRQPDLEHSREMFERAIELDRTYAPAWAGLATVHALLYEWWGSRTEDLDRADRASETAMQLAPELADAHVARGIALSQHRRYDESAVHFEAAIRINPYLYDAYYYYGRTAFARGAVEQSADLFGSAARVRPEDFQSQMLYAQSLFILRRTSEANEANRAGIVRAERLLALNPVDGRVLSLGSGALHFDGQIARAIEWAQRALELYPDDMSSLINAACLMLKIGRKEEALTHLEHAFGRGWGKRDWIEHDPDYNSLRDDPRFQALLAKLS</sequence>
<name>A0A841HUJ0_9GAMM</name>
<evidence type="ECO:0000259" key="4">
    <source>
        <dbReference type="PROSITE" id="PS51755"/>
    </source>
</evidence>
<dbReference type="PANTHER" id="PTHR12558">
    <property type="entry name" value="CELL DIVISION CYCLE 16,23,27"/>
    <property type="match status" value="1"/>
</dbReference>
<dbReference type="Gene3D" id="1.25.40.10">
    <property type="entry name" value="Tetratricopeptide repeat domain"/>
    <property type="match status" value="1"/>
</dbReference>
<evidence type="ECO:0000256" key="3">
    <source>
        <dbReference type="PROSITE-ProRule" id="PRU01091"/>
    </source>
</evidence>
<feature type="DNA-binding region" description="OmpR/PhoB-type" evidence="3">
    <location>
        <begin position="2"/>
        <end position="100"/>
    </location>
</feature>
<dbReference type="GO" id="GO:0003677">
    <property type="term" value="F:DNA binding"/>
    <property type="evidence" value="ECO:0007669"/>
    <property type="project" value="UniProtKB-UniRule"/>
</dbReference>
<dbReference type="SUPFAM" id="SSF48452">
    <property type="entry name" value="TPR-like"/>
    <property type="match status" value="1"/>
</dbReference>
<gene>
    <name evidence="5" type="ORF">HNQ60_005236</name>
</gene>
<dbReference type="SUPFAM" id="SSF46894">
    <property type="entry name" value="C-terminal effector domain of the bipartite response regulators"/>
    <property type="match status" value="1"/>
</dbReference>
<dbReference type="GO" id="GO:0006355">
    <property type="term" value="P:regulation of DNA-templated transcription"/>
    <property type="evidence" value="ECO:0007669"/>
    <property type="project" value="InterPro"/>
</dbReference>
<dbReference type="Pfam" id="PF00486">
    <property type="entry name" value="Trans_reg_C"/>
    <property type="match status" value="1"/>
</dbReference>
<dbReference type="CDD" id="cd00383">
    <property type="entry name" value="trans_reg_C"/>
    <property type="match status" value="1"/>
</dbReference>
<evidence type="ECO:0000256" key="1">
    <source>
        <dbReference type="ARBA" id="ARBA00023125"/>
    </source>
</evidence>
<dbReference type="RefSeq" id="WP_184335701.1">
    <property type="nucleotide sequence ID" value="NZ_JACHHZ010000007.1"/>
</dbReference>
<evidence type="ECO:0000313" key="5">
    <source>
        <dbReference type="EMBL" id="MBB6096314.1"/>
    </source>
</evidence>
<dbReference type="Gene3D" id="3.40.50.10070">
    <property type="entry name" value="TolB, N-terminal domain"/>
    <property type="match status" value="1"/>
</dbReference>
<evidence type="ECO:0000313" key="6">
    <source>
        <dbReference type="Proteomes" id="UP000588068"/>
    </source>
</evidence>
<proteinExistence type="predicted"/>
<accession>A0A841HUJ0</accession>
<dbReference type="SMART" id="SM00862">
    <property type="entry name" value="Trans_reg_C"/>
    <property type="match status" value="1"/>
</dbReference>
<organism evidence="5 6">
    <name type="scientific">Povalibacter uvarum</name>
    <dbReference type="NCBI Taxonomy" id="732238"/>
    <lineage>
        <taxon>Bacteria</taxon>
        <taxon>Pseudomonadati</taxon>
        <taxon>Pseudomonadota</taxon>
        <taxon>Gammaproteobacteria</taxon>
        <taxon>Steroidobacterales</taxon>
        <taxon>Steroidobacteraceae</taxon>
        <taxon>Povalibacter</taxon>
    </lineage>
</organism>
<feature type="domain" description="OmpR/PhoB-type" evidence="4">
    <location>
        <begin position="2"/>
        <end position="100"/>
    </location>
</feature>
<keyword evidence="1 3" id="KW-0238">DNA-binding</keyword>
<comment type="caution">
    <text evidence="5">The sequence shown here is derived from an EMBL/GenBank/DDBJ whole genome shotgun (WGS) entry which is preliminary data.</text>
</comment>
<dbReference type="PANTHER" id="PTHR12558:SF13">
    <property type="entry name" value="CELL DIVISION CYCLE PROTEIN 27 HOMOLOG"/>
    <property type="match status" value="1"/>
</dbReference>
<dbReference type="InterPro" id="IPR019734">
    <property type="entry name" value="TPR_rpt"/>
</dbReference>
<dbReference type="InterPro" id="IPR001867">
    <property type="entry name" value="OmpR/PhoB-type_DNA-bd"/>
</dbReference>
<dbReference type="Gene3D" id="1.10.10.10">
    <property type="entry name" value="Winged helix-like DNA-binding domain superfamily/Winged helix DNA-binding domain"/>
    <property type="match status" value="1"/>
</dbReference>
<dbReference type="PROSITE" id="PS51755">
    <property type="entry name" value="OMPR_PHOB"/>
    <property type="match status" value="1"/>
</dbReference>
<keyword evidence="2" id="KW-0802">TPR repeat</keyword>
<dbReference type="EMBL" id="JACHHZ010000007">
    <property type="protein sequence ID" value="MBB6096314.1"/>
    <property type="molecule type" value="Genomic_DNA"/>
</dbReference>
<evidence type="ECO:0000256" key="2">
    <source>
        <dbReference type="PROSITE-ProRule" id="PRU00339"/>
    </source>
</evidence>
<dbReference type="InterPro" id="IPR036388">
    <property type="entry name" value="WH-like_DNA-bd_sf"/>
</dbReference>
<dbReference type="AlphaFoldDB" id="A0A841HUJ0"/>
<dbReference type="SMART" id="SM00028">
    <property type="entry name" value="TPR"/>
    <property type="match status" value="3"/>
</dbReference>
<protein>
    <submittedName>
        <fullName evidence="5">TolB-like protein/Flp pilus assembly protein TadD</fullName>
    </submittedName>
</protein>